<evidence type="ECO:0000313" key="4">
    <source>
        <dbReference type="Proteomes" id="UP000219612"/>
    </source>
</evidence>
<keyword evidence="4" id="KW-1185">Reference proteome</keyword>
<proteinExistence type="predicted"/>
<keyword evidence="2" id="KW-0472">Membrane</keyword>
<evidence type="ECO:0000313" key="3">
    <source>
        <dbReference type="EMBL" id="SNY72860.1"/>
    </source>
</evidence>
<name>A0A285KJS6_9ACTN</name>
<evidence type="ECO:0000256" key="1">
    <source>
        <dbReference type="SAM" id="MobiDB-lite"/>
    </source>
</evidence>
<dbReference type="AlphaFoldDB" id="A0A285KJS6"/>
<feature type="region of interest" description="Disordered" evidence="1">
    <location>
        <begin position="1"/>
        <end position="22"/>
    </location>
</feature>
<dbReference type="Proteomes" id="UP000219612">
    <property type="component" value="Unassembled WGS sequence"/>
</dbReference>
<sequence length="87" mass="9244">MSLQIEPVPYRQSDPSPGPAERRTRRRIVIFVVVVILGGVLVGTGRDLEAVVLTLLGVGLAGATIARWVIDDVALPGVGSLDWGQRA</sequence>
<reference evidence="3 4" key="1">
    <citation type="submission" date="2017-09" db="EMBL/GenBank/DDBJ databases">
        <authorList>
            <person name="Ehlers B."/>
            <person name="Leendertz F.H."/>
        </authorList>
    </citation>
    <scope>NUCLEOTIDE SEQUENCE [LARGE SCALE GENOMIC DNA]</scope>
    <source>
        <strain evidence="3 4">CGMCC 4.6857</strain>
    </source>
</reference>
<organism evidence="3 4">
    <name type="scientific">Paractinoplanes atraurantiacus</name>
    <dbReference type="NCBI Taxonomy" id="1036182"/>
    <lineage>
        <taxon>Bacteria</taxon>
        <taxon>Bacillati</taxon>
        <taxon>Actinomycetota</taxon>
        <taxon>Actinomycetes</taxon>
        <taxon>Micromonosporales</taxon>
        <taxon>Micromonosporaceae</taxon>
        <taxon>Paractinoplanes</taxon>
    </lineage>
</organism>
<protein>
    <submittedName>
        <fullName evidence="3">Uncharacterized protein</fullName>
    </submittedName>
</protein>
<accession>A0A285KJS6</accession>
<keyword evidence="2" id="KW-0812">Transmembrane</keyword>
<dbReference type="RefSeq" id="WP_097328868.1">
    <property type="nucleotide sequence ID" value="NZ_OBDY01000044.1"/>
</dbReference>
<gene>
    <name evidence="3" type="ORF">SAMN05421748_14434</name>
</gene>
<feature type="transmembrane region" description="Helical" evidence="2">
    <location>
        <begin position="28"/>
        <end position="45"/>
    </location>
</feature>
<feature type="transmembrane region" description="Helical" evidence="2">
    <location>
        <begin position="51"/>
        <end position="70"/>
    </location>
</feature>
<evidence type="ECO:0000256" key="2">
    <source>
        <dbReference type="SAM" id="Phobius"/>
    </source>
</evidence>
<keyword evidence="2" id="KW-1133">Transmembrane helix</keyword>
<dbReference type="EMBL" id="OBDY01000044">
    <property type="protein sequence ID" value="SNY72860.1"/>
    <property type="molecule type" value="Genomic_DNA"/>
</dbReference>